<evidence type="ECO:0000313" key="7">
    <source>
        <dbReference type="Proteomes" id="UP000238218"/>
    </source>
</evidence>
<dbReference type="InterPro" id="IPR005532">
    <property type="entry name" value="SUMF_dom"/>
</dbReference>
<dbReference type="PANTHER" id="PTHR23150:SF36">
    <property type="entry name" value="HERCYNINE OXYGENASE"/>
    <property type="match status" value="1"/>
</dbReference>
<dbReference type="InterPro" id="IPR034660">
    <property type="entry name" value="DinB/YfiT-like"/>
</dbReference>
<feature type="domain" description="DinB-like" evidence="5">
    <location>
        <begin position="18"/>
        <end position="155"/>
    </location>
</feature>
<dbReference type="Pfam" id="PF12867">
    <property type="entry name" value="DinB_2"/>
    <property type="match status" value="1"/>
</dbReference>
<keyword evidence="7" id="KW-1185">Reference proteome</keyword>
<dbReference type="RefSeq" id="WP_106222906.1">
    <property type="nucleotide sequence ID" value="NZ_PVWP01000013.1"/>
</dbReference>
<gene>
    <name evidence="6" type="ORF">C7B81_15290</name>
</gene>
<feature type="domain" description="Sulfatase-modifying factor enzyme-like" evidence="4">
    <location>
        <begin position="193"/>
        <end position="315"/>
    </location>
</feature>
<dbReference type="PANTHER" id="PTHR23150">
    <property type="entry name" value="SULFATASE MODIFYING FACTOR 1, 2"/>
    <property type="match status" value="1"/>
</dbReference>
<keyword evidence="1" id="KW-0560">Oxidoreductase</keyword>
<evidence type="ECO:0000256" key="3">
    <source>
        <dbReference type="ARBA" id="ARBA00037882"/>
    </source>
</evidence>
<dbReference type="Proteomes" id="UP000238218">
    <property type="component" value="Unassembled WGS sequence"/>
</dbReference>
<organism evidence="6 7">
    <name type="scientific">Aphanothece cf. minutissima CCALA 015</name>
    <dbReference type="NCBI Taxonomy" id="2107695"/>
    <lineage>
        <taxon>Bacteria</taxon>
        <taxon>Bacillati</taxon>
        <taxon>Cyanobacteriota</taxon>
        <taxon>Cyanophyceae</taxon>
        <taxon>Oscillatoriophycideae</taxon>
        <taxon>Chroococcales</taxon>
        <taxon>Aphanothecaceae</taxon>
        <taxon>Aphanothece</taxon>
    </lineage>
</organism>
<keyword evidence="2" id="KW-0408">Iron</keyword>
<dbReference type="InterPro" id="IPR016187">
    <property type="entry name" value="CTDL_fold"/>
</dbReference>
<dbReference type="InterPro" id="IPR017806">
    <property type="entry name" value="EgtB"/>
</dbReference>
<evidence type="ECO:0000256" key="2">
    <source>
        <dbReference type="ARBA" id="ARBA00023004"/>
    </source>
</evidence>
<reference evidence="6 7" key="1">
    <citation type="submission" date="2018-03" db="EMBL/GenBank/DDBJ databases">
        <title>The ancient ancestry and fast evolution of plastids.</title>
        <authorList>
            <person name="Moore K.R."/>
            <person name="Magnabosco C."/>
            <person name="Momper L."/>
            <person name="Gold D.A."/>
            <person name="Bosak T."/>
            <person name="Fournier G.P."/>
        </authorList>
    </citation>
    <scope>NUCLEOTIDE SEQUENCE [LARGE SCALE GENOMIC DNA]</scope>
    <source>
        <strain evidence="6 7">CCALA 015</strain>
    </source>
</reference>
<protein>
    <submittedName>
        <fullName evidence="6">Ergothioneine biosynthesis protein EgtB</fullName>
    </submittedName>
</protein>
<dbReference type="SUPFAM" id="SSF56436">
    <property type="entry name" value="C-type lectin-like"/>
    <property type="match status" value="1"/>
</dbReference>
<dbReference type="EMBL" id="PVWP01000013">
    <property type="protein sequence ID" value="PSB35958.1"/>
    <property type="molecule type" value="Genomic_DNA"/>
</dbReference>
<dbReference type="Pfam" id="PF03781">
    <property type="entry name" value="FGE-sulfatase"/>
    <property type="match status" value="1"/>
</dbReference>
<sequence>MGSKAHAPADITCLLQRLQAVRQHSERLIEGLEPEDLCLQGMADASPAKWHLGHTTWFFETFLLEPHLPGHATPDRRWGHLFNSYYEAVGSRHPRPERGLLTRPAIGEVLAWRRRVDAGLESLLLELDRGPADAAAPLLELVELGLHHEQQHQELLLMDLLDGFSRNPLEPAYGDEPTGAGAADITGGWRSHPGGLVEIGHAGGGFHFDNEAPRHRQWLEPFSLAETLVTNEAYAAFIADDGYRRPELWMSEGWALVQQRGWRAPRYWRGEWEFTLAGRRPRHPQAPVRHLSWFEADAFARWSGGRLPSEAEWELVVAEAARPDGRPLPQAFGALWQWTASPYRPYPGFHSATGAVGEYNGKFMTSQFVLRGSSCLTPAGHARPTYRNFFGPHCRWMAAGLRLARDGADDGTGTPC</sequence>
<dbReference type="NCBIfam" id="TIGR03440">
    <property type="entry name" value="egtB_TIGR03440"/>
    <property type="match status" value="1"/>
</dbReference>
<evidence type="ECO:0000313" key="6">
    <source>
        <dbReference type="EMBL" id="PSB35958.1"/>
    </source>
</evidence>
<accession>A0ABX5F3T7</accession>
<comment type="pathway">
    <text evidence="3">Amino-acid biosynthesis; ergothioneine biosynthesis.</text>
</comment>
<dbReference type="Gene3D" id="3.90.1580.10">
    <property type="entry name" value="paralog of FGE (formylglycine-generating enzyme)"/>
    <property type="match status" value="2"/>
</dbReference>
<dbReference type="InterPro" id="IPR042095">
    <property type="entry name" value="SUMF_sf"/>
</dbReference>
<dbReference type="InterPro" id="IPR024775">
    <property type="entry name" value="DinB-like"/>
</dbReference>
<evidence type="ECO:0000259" key="5">
    <source>
        <dbReference type="Pfam" id="PF12867"/>
    </source>
</evidence>
<evidence type="ECO:0000259" key="4">
    <source>
        <dbReference type="Pfam" id="PF03781"/>
    </source>
</evidence>
<dbReference type="InterPro" id="IPR051043">
    <property type="entry name" value="Sulfatase_Mod_Factor_Kinase"/>
</dbReference>
<comment type="caution">
    <text evidence="6">The sequence shown here is derived from an EMBL/GenBank/DDBJ whole genome shotgun (WGS) entry which is preliminary data.</text>
</comment>
<dbReference type="SUPFAM" id="SSF109854">
    <property type="entry name" value="DinB/YfiT-like putative metalloenzymes"/>
    <property type="match status" value="1"/>
</dbReference>
<name>A0ABX5F3T7_9CHRO</name>
<evidence type="ECO:0000256" key="1">
    <source>
        <dbReference type="ARBA" id="ARBA00023002"/>
    </source>
</evidence>
<proteinExistence type="predicted"/>